<organism evidence="2 3">
    <name type="scientific">Cytobacillus praedii</name>
    <dbReference type="NCBI Taxonomy" id="1742358"/>
    <lineage>
        <taxon>Bacteria</taxon>
        <taxon>Bacillati</taxon>
        <taxon>Bacillota</taxon>
        <taxon>Bacilli</taxon>
        <taxon>Bacillales</taxon>
        <taxon>Bacillaceae</taxon>
        <taxon>Cytobacillus</taxon>
    </lineage>
</organism>
<accession>A0A4R1AUI1</accession>
<reference evidence="2 3" key="1">
    <citation type="submission" date="2019-03" db="EMBL/GenBank/DDBJ databases">
        <authorList>
            <person name="Jensen L."/>
            <person name="Storgaard J."/>
            <person name="Sulaj E."/>
            <person name="Schramm A."/>
            <person name="Marshall I.P.G."/>
        </authorList>
    </citation>
    <scope>NUCLEOTIDE SEQUENCE [LARGE SCALE GENOMIC DNA]</scope>
    <source>
        <strain evidence="2 3">2017H2G3</strain>
    </source>
</reference>
<evidence type="ECO:0000313" key="2">
    <source>
        <dbReference type="EMBL" id="TCJ03369.1"/>
    </source>
</evidence>
<dbReference type="Pfam" id="PF11695">
    <property type="entry name" value="DUF3291"/>
    <property type="match status" value="1"/>
</dbReference>
<gene>
    <name evidence="2" type="ORF">E0Y62_14840</name>
</gene>
<protein>
    <submittedName>
        <fullName evidence="2">DUF3291 domain-containing protein</fullName>
    </submittedName>
</protein>
<dbReference type="RefSeq" id="WP_131237534.1">
    <property type="nucleotide sequence ID" value="NZ_SJTH01000018.1"/>
</dbReference>
<comment type="caution">
    <text evidence="2">The sequence shown here is derived from an EMBL/GenBank/DDBJ whole genome shotgun (WGS) entry which is preliminary data.</text>
</comment>
<evidence type="ECO:0000313" key="3">
    <source>
        <dbReference type="Proteomes" id="UP000293846"/>
    </source>
</evidence>
<dbReference type="EMBL" id="SJTH01000018">
    <property type="protein sequence ID" value="TCJ03369.1"/>
    <property type="molecule type" value="Genomic_DNA"/>
</dbReference>
<dbReference type="AlphaFoldDB" id="A0A4R1AUI1"/>
<keyword evidence="3" id="KW-1185">Reference proteome</keyword>
<dbReference type="Proteomes" id="UP000293846">
    <property type="component" value="Unassembled WGS sequence"/>
</dbReference>
<feature type="domain" description="DUF3291" evidence="1">
    <location>
        <begin position="5"/>
        <end position="143"/>
    </location>
</feature>
<proteinExistence type="predicted"/>
<evidence type="ECO:0000259" key="1">
    <source>
        <dbReference type="Pfam" id="PF11695"/>
    </source>
</evidence>
<dbReference type="STRING" id="1742358.GCA_001439605_04319"/>
<sequence length="155" mass="17861">MAFIAILTVGRLKHPDGHSATREFFTVGSELTRQAARSGHLIKEFSPNRVRLPEGVIKGEGSPILTLTVWDSLSNVYHFTYSGLHKQALRDRNKWIEPHPDKQPTYVLWWTEMVKDVSWKEAFSRYNYYLQNGPTPTAFDFKQAFDEAGDTFLLK</sequence>
<name>A0A4R1AUI1_9BACI</name>
<dbReference type="OrthoDB" id="2376237at2"/>
<dbReference type="InterPro" id="IPR021708">
    <property type="entry name" value="DUF3291"/>
</dbReference>